<feature type="compositionally biased region" description="Basic and acidic residues" evidence="1">
    <location>
        <begin position="70"/>
        <end position="82"/>
    </location>
</feature>
<organism evidence="2">
    <name type="scientific">Streptomyces sp. NBC_01401</name>
    <dbReference type="NCBI Taxonomy" id="2903854"/>
    <lineage>
        <taxon>Bacteria</taxon>
        <taxon>Bacillati</taxon>
        <taxon>Actinomycetota</taxon>
        <taxon>Actinomycetes</taxon>
        <taxon>Kitasatosporales</taxon>
        <taxon>Streptomycetaceae</taxon>
        <taxon>Streptomyces</taxon>
    </lineage>
</organism>
<name>A0AAU3GRB0_9ACTN</name>
<evidence type="ECO:0000256" key="1">
    <source>
        <dbReference type="SAM" id="MobiDB-lite"/>
    </source>
</evidence>
<accession>A0AAU3GRB0</accession>
<gene>
    <name evidence="2" type="ORF">OG626_05345</name>
</gene>
<dbReference type="AlphaFoldDB" id="A0AAU3GRB0"/>
<evidence type="ECO:0000313" key="2">
    <source>
        <dbReference type="EMBL" id="WTY94366.1"/>
    </source>
</evidence>
<feature type="region of interest" description="Disordered" evidence="1">
    <location>
        <begin position="30"/>
        <end position="82"/>
    </location>
</feature>
<sequence>MPGIDDGEDVEVGTLCPAVVQLAKAVERHGFDSGGTAPDGLVGHLPDHNHLSSFHHQATSHADAPAQRQRSNEHTEKPPPEH</sequence>
<dbReference type="EMBL" id="CP109535">
    <property type="protein sequence ID" value="WTY94366.1"/>
    <property type="molecule type" value="Genomic_DNA"/>
</dbReference>
<proteinExistence type="predicted"/>
<protein>
    <submittedName>
        <fullName evidence="2">Uncharacterized protein</fullName>
    </submittedName>
</protein>
<feature type="compositionally biased region" description="Polar residues" evidence="1">
    <location>
        <begin position="51"/>
        <end position="60"/>
    </location>
</feature>
<reference evidence="2" key="1">
    <citation type="submission" date="2022-10" db="EMBL/GenBank/DDBJ databases">
        <title>The complete genomes of actinobacterial strains from the NBC collection.</title>
        <authorList>
            <person name="Joergensen T.S."/>
            <person name="Alvarez Arevalo M."/>
            <person name="Sterndorff E.B."/>
            <person name="Faurdal D."/>
            <person name="Vuksanovic O."/>
            <person name="Mourched A.-S."/>
            <person name="Charusanti P."/>
            <person name="Shaw S."/>
            <person name="Blin K."/>
            <person name="Weber T."/>
        </authorList>
    </citation>
    <scope>NUCLEOTIDE SEQUENCE</scope>
    <source>
        <strain evidence="2">NBC_01401</strain>
    </source>
</reference>